<name>A0AAE3GNY1_9CYAN</name>
<evidence type="ECO:0000313" key="2">
    <source>
        <dbReference type="Proteomes" id="UP001204953"/>
    </source>
</evidence>
<proteinExistence type="predicted"/>
<dbReference type="Proteomes" id="UP001204953">
    <property type="component" value="Unassembled WGS sequence"/>
</dbReference>
<organism evidence="1 2">
    <name type="scientific">Limnofasciculus baicalensis BBK-W-15</name>
    <dbReference type="NCBI Taxonomy" id="2699891"/>
    <lineage>
        <taxon>Bacteria</taxon>
        <taxon>Bacillati</taxon>
        <taxon>Cyanobacteriota</taxon>
        <taxon>Cyanophyceae</taxon>
        <taxon>Coleofasciculales</taxon>
        <taxon>Coleofasciculaceae</taxon>
        <taxon>Limnofasciculus</taxon>
        <taxon>Limnofasciculus baicalensis</taxon>
    </lineage>
</organism>
<dbReference type="InterPro" id="IPR058084">
    <property type="entry name" value="Slr1658-like"/>
</dbReference>
<gene>
    <name evidence="1" type="ORF">NJ959_02415</name>
</gene>
<accession>A0AAE3GNY1</accession>
<evidence type="ECO:0000313" key="1">
    <source>
        <dbReference type="EMBL" id="MCP2727326.1"/>
    </source>
</evidence>
<comment type="caution">
    <text evidence="1">The sequence shown here is derived from an EMBL/GenBank/DDBJ whole genome shotgun (WGS) entry which is preliminary data.</text>
</comment>
<protein>
    <submittedName>
        <fullName evidence="1">DUF6272 family protein</fullName>
    </submittedName>
</protein>
<dbReference type="Pfam" id="PF19788">
    <property type="entry name" value="DUF6272"/>
    <property type="match status" value="1"/>
</dbReference>
<dbReference type="EMBL" id="JAMZMM010000011">
    <property type="protein sequence ID" value="MCP2727326.1"/>
    <property type="molecule type" value="Genomic_DNA"/>
</dbReference>
<sequence>MTQIFGEFNEILTPSQEYLVLQFSPSSIPLKHRWRNNGLSADFMAYYFMTFFPGSEEDGDTDSKQAEIKGAVSYIANELIENAMKFNDETSPHPISISLHLHQDKLIFLTTNSISPENVSDFQAYIQQLITSDTEELYISQLEKNAEDETCTASRLGVLTMINDYLAKVGWKFETVQEEQKIIAVTTMVQLTV</sequence>
<dbReference type="NCBIfam" id="NF047703">
    <property type="entry name" value="slr1658_superfam"/>
    <property type="match status" value="1"/>
</dbReference>
<keyword evidence="2" id="KW-1185">Reference proteome</keyword>
<dbReference type="InterPro" id="IPR046239">
    <property type="entry name" value="DUF6272"/>
</dbReference>
<dbReference type="AlphaFoldDB" id="A0AAE3GNY1"/>
<reference evidence="1" key="1">
    <citation type="submission" date="2022-06" db="EMBL/GenBank/DDBJ databases">
        <title>New cyanobacteria of genus Symplocastrum in benthos of Lake Baikal.</title>
        <authorList>
            <person name="Sorokovikova E."/>
            <person name="Tikhonova I."/>
            <person name="Krasnopeev A."/>
            <person name="Evseev P."/>
            <person name="Gladkikh A."/>
            <person name="Belykh O."/>
        </authorList>
    </citation>
    <scope>NUCLEOTIDE SEQUENCE</scope>
    <source>
        <strain evidence="1">BBK-W-15</strain>
    </source>
</reference>
<dbReference type="RefSeq" id="WP_254010143.1">
    <property type="nucleotide sequence ID" value="NZ_JAMZMM010000011.1"/>
</dbReference>